<dbReference type="Pfam" id="PF10306">
    <property type="entry name" value="FLILHELTA"/>
    <property type="match status" value="1"/>
</dbReference>
<keyword evidence="2" id="KW-1185">Reference proteome</keyword>
<organism evidence="1 2">
    <name type="scientific">Lentinus brumalis</name>
    <dbReference type="NCBI Taxonomy" id="2498619"/>
    <lineage>
        <taxon>Eukaryota</taxon>
        <taxon>Fungi</taxon>
        <taxon>Dikarya</taxon>
        <taxon>Basidiomycota</taxon>
        <taxon>Agaricomycotina</taxon>
        <taxon>Agaricomycetes</taxon>
        <taxon>Polyporales</taxon>
        <taxon>Polyporaceae</taxon>
        <taxon>Lentinus</taxon>
    </lineage>
</organism>
<dbReference type="GO" id="GO:0005739">
    <property type="term" value="C:mitochondrion"/>
    <property type="evidence" value="ECO:0007669"/>
    <property type="project" value="TreeGrafter"/>
</dbReference>
<dbReference type="InterPro" id="IPR018811">
    <property type="entry name" value="MRX11"/>
</dbReference>
<dbReference type="PANTHER" id="PTHR28002:SF1">
    <property type="entry name" value="MIOREX COMPLEX COMPONENT 11"/>
    <property type="match status" value="1"/>
</dbReference>
<dbReference type="PANTHER" id="PTHR28002">
    <property type="entry name" value="MIOREX COMPLEX COMPONENT 11"/>
    <property type="match status" value="1"/>
</dbReference>
<name>A0A371D4S2_9APHY</name>
<dbReference type="EMBL" id="KZ857418">
    <property type="protein sequence ID" value="RDX47538.1"/>
    <property type="molecule type" value="Genomic_DNA"/>
</dbReference>
<dbReference type="AlphaFoldDB" id="A0A371D4S2"/>
<accession>A0A371D4S2</accession>
<dbReference type="Proteomes" id="UP000256964">
    <property type="component" value="Unassembled WGS sequence"/>
</dbReference>
<proteinExistence type="predicted"/>
<dbReference type="STRING" id="139420.A0A371D4S2"/>
<sequence>MTATPPTSSSSKFAPYRQALAAISQRTRTPLPSLIVSFAILHEVTAVVPVAGFFFGARALGVGEGIVGALAPRPGDHVTTHGFIAYFRDSWAGERFREWMVEGEARAERMGRRYGWFGFEKGSKLEVLSPEQLSTHAPESVLVSGRIAGDVANVVVAYALTKALLPVRIGLSLYLSPAFSRTFVQPMSSVLTRIARRK</sequence>
<gene>
    <name evidence="1" type="ORF">OH76DRAFT_1405888</name>
</gene>
<dbReference type="OrthoDB" id="5580261at2759"/>
<evidence type="ECO:0000313" key="1">
    <source>
        <dbReference type="EMBL" id="RDX47538.1"/>
    </source>
</evidence>
<reference evidence="1 2" key="1">
    <citation type="journal article" date="2018" name="Biotechnol. Biofuels">
        <title>Integrative visual omics of the white-rot fungus Polyporus brumalis exposes the biotechnological potential of its oxidative enzymes for delignifying raw plant biomass.</title>
        <authorList>
            <person name="Miyauchi S."/>
            <person name="Rancon A."/>
            <person name="Drula E."/>
            <person name="Hage H."/>
            <person name="Chaduli D."/>
            <person name="Favel A."/>
            <person name="Grisel S."/>
            <person name="Henrissat B."/>
            <person name="Herpoel-Gimbert I."/>
            <person name="Ruiz-Duenas F.J."/>
            <person name="Chevret D."/>
            <person name="Hainaut M."/>
            <person name="Lin J."/>
            <person name="Wang M."/>
            <person name="Pangilinan J."/>
            <person name="Lipzen A."/>
            <person name="Lesage-Meessen L."/>
            <person name="Navarro D."/>
            <person name="Riley R."/>
            <person name="Grigoriev I.V."/>
            <person name="Zhou S."/>
            <person name="Raouche S."/>
            <person name="Rosso M.N."/>
        </authorList>
    </citation>
    <scope>NUCLEOTIDE SEQUENCE [LARGE SCALE GENOMIC DNA]</scope>
    <source>
        <strain evidence="1 2">BRFM 1820</strain>
    </source>
</reference>
<protein>
    <submittedName>
        <fullName evidence="1">Uncharacterized protein</fullName>
    </submittedName>
</protein>
<evidence type="ECO:0000313" key="2">
    <source>
        <dbReference type="Proteomes" id="UP000256964"/>
    </source>
</evidence>